<dbReference type="PANTHER" id="PTHR43427">
    <property type="entry name" value="CHLORIDE CHANNEL PROTEIN CLC-E"/>
    <property type="match status" value="1"/>
</dbReference>
<dbReference type="PRINTS" id="PR00762">
    <property type="entry name" value="CLCHANNEL"/>
</dbReference>
<gene>
    <name evidence="6" type="ORF">GCM10011378_26290</name>
</gene>
<feature type="transmembrane region" description="Helical" evidence="5">
    <location>
        <begin position="158"/>
        <end position="183"/>
    </location>
</feature>
<evidence type="ECO:0000256" key="3">
    <source>
        <dbReference type="ARBA" id="ARBA00022989"/>
    </source>
</evidence>
<feature type="transmembrane region" description="Helical" evidence="5">
    <location>
        <begin position="342"/>
        <end position="370"/>
    </location>
</feature>
<evidence type="ECO:0000313" key="6">
    <source>
        <dbReference type="EMBL" id="GGG48873.1"/>
    </source>
</evidence>
<dbReference type="CDD" id="cd03682">
    <property type="entry name" value="ClC_sycA_like"/>
    <property type="match status" value="1"/>
</dbReference>
<feature type="transmembrane region" description="Helical" evidence="5">
    <location>
        <begin position="273"/>
        <end position="292"/>
    </location>
</feature>
<dbReference type="InterPro" id="IPR050368">
    <property type="entry name" value="ClC-type_chloride_channel"/>
</dbReference>
<keyword evidence="7" id="KW-1185">Reference proteome</keyword>
<evidence type="ECO:0000256" key="4">
    <source>
        <dbReference type="ARBA" id="ARBA00023136"/>
    </source>
</evidence>
<feature type="transmembrane region" description="Helical" evidence="5">
    <location>
        <begin position="65"/>
        <end position="84"/>
    </location>
</feature>
<dbReference type="Proteomes" id="UP000601361">
    <property type="component" value="Unassembled WGS sequence"/>
</dbReference>
<dbReference type="Pfam" id="PF00654">
    <property type="entry name" value="Voltage_CLC"/>
    <property type="match status" value="1"/>
</dbReference>
<feature type="transmembrane region" description="Helical" evidence="5">
    <location>
        <begin position="234"/>
        <end position="252"/>
    </location>
</feature>
<comment type="caution">
    <text evidence="6">The sequence shown here is derived from an EMBL/GenBank/DDBJ whole genome shotgun (WGS) entry which is preliminary data.</text>
</comment>
<name>A0ABQ1WWT4_9BACT</name>
<keyword evidence="3 5" id="KW-1133">Transmembrane helix</keyword>
<evidence type="ECO:0000256" key="5">
    <source>
        <dbReference type="SAM" id="Phobius"/>
    </source>
</evidence>
<dbReference type="Gene3D" id="1.10.3080.10">
    <property type="entry name" value="Clc chloride channel"/>
    <property type="match status" value="1"/>
</dbReference>
<keyword evidence="4 5" id="KW-0472">Membrane</keyword>
<evidence type="ECO:0000256" key="1">
    <source>
        <dbReference type="ARBA" id="ARBA00004141"/>
    </source>
</evidence>
<sequence length="447" mass="47025">MFVAPFPSRFSFVRSALTWEPLPQLLFLGRWGLICAAVGLLVGSASAFFLLALDYVTAWREAHPTVIWLLPAGGFVVGASYHYWGQQVVGGNNLLLEEIHSPQRVVPLRMAPLVLFGTLATHLFGGSAGREGTAVQLGGTLADQLTRVLGWRPRDRKILLIAGISAGFASVFGTPLAGALFGLEVFLIGAIRYEAIGPSFLAAILADLVTRAWGVGHSAYPQLETGGPITLQPLLLTVGCGVLFGLMARSFSALTHQISRWFALISYPPLRPALGGLLVALAVAALGTTKYSGLGIPTIMGAFQAPLPPQDFVLKLALTALTLGCGFKGGEVTPLFFIGATLGSALAVVLPLPVALLAAMGFVAVFAGAANTPLACTFMGLELFGSQAGIYLGLACVVAYLFSGHTGIYGAQVVGQAKHQRLVREQNRRLRDVASGRDQGLPEPPAR</sequence>
<accession>A0ABQ1WWT4</accession>
<protein>
    <submittedName>
        <fullName evidence="6">Voltage-gated chloride channel</fullName>
    </submittedName>
</protein>
<dbReference type="PANTHER" id="PTHR43427:SF12">
    <property type="entry name" value="CHLORIDE TRANSPORTER"/>
    <property type="match status" value="1"/>
</dbReference>
<feature type="transmembrane region" description="Helical" evidence="5">
    <location>
        <begin position="312"/>
        <end position="330"/>
    </location>
</feature>
<keyword evidence="2 5" id="KW-0812">Transmembrane</keyword>
<reference evidence="7" key="1">
    <citation type="journal article" date="2019" name="Int. J. Syst. Evol. Microbiol.">
        <title>The Global Catalogue of Microorganisms (GCM) 10K type strain sequencing project: providing services to taxonomists for standard genome sequencing and annotation.</title>
        <authorList>
            <consortium name="The Broad Institute Genomics Platform"/>
            <consortium name="The Broad Institute Genome Sequencing Center for Infectious Disease"/>
            <person name="Wu L."/>
            <person name="Ma J."/>
        </authorList>
    </citation>
    <scope>NUCLEOTIDE SEQUENCE [LARGE SCALE GENOMIC DNA]</scope>
    <source>
        <strain evidence="7">CGMCC 1.12990</strain>
    </source>
</reference>
<organism evidence="6 7">
    <name type="scientific">Hymenobacter glacieicola</name>
    <dbReference type="NCBI Taxonomy" id="1562124"/>
    <lineage>
        <taxon>Bacteria</taxon>
        <taxon>Pseudomonadati</taxon>
        <taxon>Bacteroidota</taxon>
        <taxon>Cytophagia</taxon>
        <taxon>Cytophagales</taxon>
        <taxon>Hymenobacteraceae</taxon>
        <taxon>Hymenobacter</taxon>
    </lineage>
</organism>
<feature type="transmembrane region" description="Helical" evidence="5">
    <location>
        <begin position="390"/>
        <end position="411"/>
    </location>
</feature>
<evidence type="ECO:0000256" key="2">
    <source>
        <dbReference type="ARBA" id="ARBA00022692"/>
    </source>
</evidence>
<comment type="subcellular location">
    <subcellularLocation>
        <location evidence="1">Membrane</location>
        <topology evidence="1">Multi-pass membrane protein</topology>
    </subcellularLocation>
</comment>
<dbReference type="InterPro" id="IPR014743">
    <property type="entry name" value="Cl-channel_core"/>
</dbReference>
<proteinExistence type="predicted"/>
<dbReference type="InterPro" id="IPR001807">
    <property type="entry name" value="ClC"/>
</dbReference>
<dbReference type="SUPFAM" id="SSF81340">
    <property type="entry name" value="Clc chloride channel"/>
    <property type="match status" value="1"/>
</dbReference>
<feature type="transmembrane region" description="Helical" evidence="5">
    <location>
        <begin position="31"/>
        <end position="53"/>
    </location>
</feature>
<dbReference type="EMBL" id="BMGS01000006">
    <property type="protein sequence ID" value="GGG48873.1"/>
    <property type="molecule type" value="Genomic_DNA"/>
</dbReference>
<evidence type="ECO:0000313" key="7">
    <source>
        <dbReference type="Proteomes" id="UP000601361"/>
    </source>
</evidence>